<dbReference type="InterPro" id="IPR001173">
    <property type="entry name" value="Glyco_trans_2-like"/>
</dbReference>
<comment type="caution">
    <text evidence="2">The sequence shown here is derived from an EMBL/GenBank/DDBJ whole genome shotgun (WGS) entry which is preliminary data.</text>
</comment>
<dbReference type="InterPro" id="IPR050256">
    <property type="entry name" value="Glycosyltransferase_2"/>
</dbReference>
<dbReference type="Gene3D" id="3.90.550.10">
    <property type="entry name" value="Spore Coat Polysaccharide Biosynthesis Protein SpsA, Chain A"/>
    <property type="match status" value="1"/>
</dbReference>
<keyword evidence="2" id="KW-0328">Glycosyltransferase</keyword>
<protein>
    <submittedName>
        <fullName evidence="2">Dolichyl-phosphate beta-D-mannosyltransferase</fullName>
        <ecNumber evidence="2">2.4.1.83</ecNumber>
    </submittedName>
</protein>
<keyword evidence="2" id="KW-0808">Transferase</keyword>
<dbReference type="InterPro" id="IPR029044">
    <property type="entry name" value="Nucleotide-diphossugar_trans"/>
</dbReference>
<evidence type="ECO:0000259" key="1">
    <source>
        <dbReference type="Pfam" id="PF00535"/>
    </source>
</evidence>
<feature type="domain" description="Glycosyltransferase 2-like" evidence="1">
    <location>
        <begin position="6"/>
        <end position="166"/>
    </location>
</feature>
<evidence type="ECO:0000313" key="2">
    <source>
        <dbReference type="EMBL" id="ODS30294.1"/>
    </source>
</evidence>
<accession>A0A1E3X5R2</accession>
<gene>
    <name evidence="2" type="ORF">SCARUB_04599</name>
</gene>
<dbReference type="EMBL" id="MAYW01000248">
    <property type="protein sequence ID" value="ODS30294.1"/>
    <property type="molecule type" value="Genomic_DNA"/>
</dbReference>
<dbReference type="PANTHER" id="PTHR48090:SF7">
    <property type="entry name" value="RFBJ PROTEIN"/>
    <property type="match status" value="1"/>
</dbReference>
<sequence length="252" mass="28700">MPYNISVIIPTLNEEKSIAHVLDNTIDTFERLGLSGEIVVINDGSTDKTPAIVESYIERNSFIKMIHHNKPKGVGFSYWEAVNEAEGELVTWVPGDSEIDAYEIIRYIPLLEHVDIVTPHVYNKSVRSLKRRTLSNVYRSIMNLSFSFLLNYTNGTAIFRKSILKNINLRSNGFFFQTELLVKCMKKGYLCAEVPYAIRPRIGGNTKAISLNSLISVIYDYLSLLIDCYVLKTKDTSISLDSITAMRRKQFK</sequence>
<name>A0A1E3X5R2_9BACT</name>
<reference evidence="2 3" key="1">
    <citation type="submission" date="2016-07" db="EMBL/GenBank/DDBJ databases">
        <title>Draft genome of Scalindua rubra, obtained from a brine-seawater interface in the Red Sea, sheds light on salt adaptation in anammox bacteria.</title>
        <authorList>
            <person name="Speth D.R."/>
            <person name="Lagkouvardos I."/>
            <person name="Wang Y."/>
            <person name="Qian P.-Y."/>
            <person name="Dutilh B.E."/>
            <person name="Jetten M.S."/>
        </authorList>
    </citation>
    <scope>NUCLEOTIDE SEQUENCE [LARGE SCALE GENOMIC DNA]</scope>
    <source>
        <strain evidence="2">BSI-1</strain>
    </source>
</reference>
<dbReference type="PANTHER" id="PTHR48090">
    <property type="entry name" value="UNDECAPRENYL-PHOSPHATE 4-DEOXY-4-FORMAMIDO-L-ARABINOSE TRANSFERASE-RELATED"/>
    <property type="match status" value="1"/>
</dbReference>
<dbReference type="Proteomes" id="UP000094056">
    <property type="component" value="Unassembled WGS sequence"/>
</dbReference>
<dbReference type="AlphaFoldDB" id="A0A1E3X5R2"/>
<dbReference type="EC" id="2.4.1.83" evidence="2"/>
<dbReference type="CDD" id="cd04179">
    <property type="entry name" value="DPM_DPG-synthase_like"/>
    <property type="match status" value="1"/>
</dbReference>
<dbReference type="GO" id="GO:0004582">
    <property type="term" value="F:dolichyl-phosphate beta-D-mannosyltransferase activity"/>
    <property type="evidence" value="ECO:0007669"/>
    <property type="project" value="UniProtKB-EC"/>
</dbReference>
<evidence type="ECO:0000313" key="3">
    <source>
        <dbReference type="Proteomes" id="UP000094056"/>
    </source>
</evidence>
<dbReference type="Pfam" id="PF00535">
    <property type="entry name" value="Glycos_transf_2"/>
    <property type="match status" value="1"/>
</dbReference>
<organism evidence="2 3">
    <name type="scientific">Candidatus Scalindua rubra</name>
    <dbReference type="NCBI Taxonomy" id="1872076"/>
    <lineage>
        <taxon>Bacteria</taxon>
        <taxon>Pseudomonadati</taxon>
        <taxon>Planctomycetota</taxon>
        <taxon>Candidatus Brocadiia</taxon>
        <taxon>Candidatus Brocadiales</taxon>
        <taxon>Candidatus Scalinduaceae</taxon>
        <taxon>Candidatus Scalindua</taxon>
    </lineage>
</organism>
<proteinExistence type="predicted"/>
<dbReference type="SUPFAM" id="SSF53448">
    <property type="entry name" value="Nucleotide-diphospho-sugar transferases"/>
    <property type="match status" value="1"/>
</dbReference>